<feature type="region of interest" description="Disordered" evidence="5">
    <location>
        <begin position="114"/>
        <end position="156"/>
    </location>
</feature>
<protein>
    <recommendedName>
        <fullName evidence="6">FYVE-type domain-containing protein</fullName>
    </recommendedName>
</protein>
<name>A0A177WUX8_BATDL</name>
<dbReference type="EMBL" id="DS022310">
    <property type="protein sequence ID" value="OAJ43475.1"/>
    <property type="molecule type" value="Genomic_DNA"/>
</dbReference>
<feature type="domain" description="FYVE-type" evidence="6">
    <location>
        <begin position="445"/>
        <end position="503"/>
    </location>
</feature>
<evidence type="ECO:0000256" key="5">
    <source>
        <dbReference type="SAM" id="MobiDB-lite"/>
    </source>
</evidence>
<dbReference type="SMART" id="SM00064">
    <property type="entry name" value="FYVE"/>
    <property type="match status" value="1"/>
</dbReference>
<evidence type="ECO:0000313" key="7">
    <source>
        <dbReference type="EMBL" id="OAJ43475.1"/>
    </source>
</evidence>
<dbReference type="InterPro" id="IPR013083">
    <property type="entry name" value="Znf_RING/FYVE/PHD"/>
</dbReference>
<dbReference type="eggNOG" id="KOG1729">
    <property type="taxonomic scope" value="Eukaryota"/>
</dbReference>
<evidence type="ECO:0000256" key="1">
    <source>
        <dbReference type="ARBA" id="ARBA00022723"/>
    </source>
</evidence>
<dbReference type="InterPro" id="IPR011011">
    <property type="entry name" value="Znf_FYVE_PHD"/>
</dbReference>
<accession>A0A177WUX8</accession>
<keyword evidence="2 4" id="KW-0863">Zinc-finger</keyword>
<gene>
    <name evidence="7" type="ORF">BDEG_26833</name>
</gene>
<dbReference type="Pfam" id="PF01363">
    <property type="entry name" value="FYVE"/>
    <property type="match status" value="1"/>
</dbReference>
<evidence type="ECO:0000256" key="2">
    <source>
        <dbReference type="ARBA" id="ARBA00022771"/>
    </source>
</evidence>
<dbReference type="InterPro" id="IPR000306">
    <property type="entry name" value="Znf_FYVE"/>
</dbReference>
<dbReference type="PANTHER" id="PTHR23164">
    <property type="entry name" value="EARLY ENDOSOME ANTIGEN 1"/>
    <property type="match status" value="1"/>
</dbReference>
<evidence type="ECO:0000259" key="6">
    <source>
        <dbReference type="PROSITE" id="PS50178"/>
    </source>
</evidence>
<dbReference type="Proteomes" id="UP000077115">
    <property type="component" value="Unassembled WGS sequence"/>
</dbReference>
<keyword evidence="1" id="KW-0479">Metal-binding</keyword>
<dbReference type="OrthoDB" id="660555at2759"/>
<proteinExistence type="predicted"/>
<sequence>MLMDNTVTPEATADTVAATGSTSCSSPDAVHASVAALTLDDSVARAKSPVASVSSHSTSNRRVIAANRHTVLLGSHTVAHRPHMHHSQFSQLRTASHSSLMGATQHYRLQHAAGVDHSTTTRREAQRPSSYQRDPSLLSSTPIITRGKSPVPFDSCQSSSAVSRSITITSATLTSPNAAAATTNSSRLPQGAIRHRFSLPSINVRDSLYQQMEDNRNLRESVRAAKPQNPATTFKNLSKLLEIEIAVIGKPLINGYRVYIREDQAQDTDHNPVRILLFNDLVVCGPSIPSGPDNRRIYAAQTLCFFERAFAIQKVGLQGAHLMAGKASVSLLFQTEVARDDWVNTVYAAMDAHRAVLIRRARRMQQHMQRNGNTAASAIAKGNHGSMLAEHNLNPIWTAGLESGGNGFEHDYYGFDFTHSAKTYNPSISTGRSSRSTLATTWIPDQEATICMICQTTKFNVFVRKHHCRQCGRVICHKCSEFRTVGKKESQVRVCLECHGQSLSSDFFEPTESLYGSP</sequence>
<dbReference type="PANTHER" id="PTHR23164:SF30">
    <property type="entry name" value="EARLY ENDOSOME ANTIGEN 1"/>
    <property type="match status" value="1"/>
</dbReference>
<reference evidence="7 8" key="1">
    <citation type="submission" date="2006-10" db="EMBL/GenBank/DDBJ databases">
        <title>The Genome Sequence of Batrachochytrium dendrobatidis JEL423.</title>
        <authorList>
            <consortium name="The Broad Institute Genome Sequencing Platform"/>
            <person name="Birren B."/>
            <person name="Lander E."/>
            <person name="Galagan J."/>
            <person name="Cuomo C."/>
            <person name="Devon K."/>
            <person name="Jaffe D."/>
            <person name="Butler J."/>
            <person name="Alvarez P."/>
            <person name="Gnerre S."/>
            <person name="Grabherr M."/>
            <person name="Kleber M."/>
            <person name="Mauceli E."/>
            <person name="Brockman W."/>
            <person name="Young S."/>
            <person name="LaButti K."/>
            <person name="Sykes S."/>
            <person name="DeCaprio D."/>
            <person name="Crawford M."/>
            <person name="Koehrsen M."/>
            <person name="Engels R."/>
            <person name="Montgomery P."/>
            <person name="Pearson M."/>
            <person name="Howarth C."/>
            <person name="Larson L."/>
            <person name="White J."/>
            <person name="O'Leary S."/>
            <person name="Kodira C."/>
            <person name="Zeng Q."/>
            <person name="Yandava C."/>
            <person name="Alvarado L."/>
            <person name="Longcore J."/>
            <person name="James T."/>
        </authorList>
    </citation>
    <scope>NUCLEOTIDE SEQUENCE [LARGE SCALE GENOMIC DNA]</scope>
    <source>
        <strain evidence="7 8">JEL423</strain>
    </source>
</reference>
<organism evidence="7 8">
    <name type="scientific">Batrachochytrium dendrobatidis (strain JEL423)</name>
    <dbReference type="NCBI Taxonomy" id="403673"/>
    <lineage>
        <taxon>Eukaryota</taxon>
        <taxon>Fungi</taxon>
        <taxon>Fungi incertae sedis</taxon>
        <taxon>Chytridiomycota</taxon>
        <taxon>Chytridiomycota incertae sedis</taxon>
        <taxon>Chytridiomycetes</taxon>
        <taxon>Rhizophydiales</taxon>
        <taxon>Rhizophydiales incertae sedis</taxon>
        <taxon>Batrachochytrium</taxon>
    </lineage>
</organism>
<dbReference type="InterPro" id="IPR017455">
    <property type="entry name" value="Znf_FYVE-rel"/>
</dbReference>
<evidence type="ECO:0000256" key="4">
    <source>
        <dbReference type="PROSITE-ProRule" id="PRU00091"/>
    </source>
</evidence>
<evidence type="ECO:0000313" key="8">
    <source>
        <dbReference type="Proteomes" id="UP000077115"/>
    </source>
</evidence>
<evidence type="ECO:0000256" key="3">
    <source>
        <dbReference type="ARBA" id="ARBA00022833"/>
    </source>
</evidence>
<reference evidence="7 8" key="2">
    <citation type="submission" date="2016-05" db="EMBL/GenBank/DDBJ databases">
        <title>Lineage-specific infection strategies underlie the spectrum of fungal disease in amphibians.</title>
        <authorList>
            <person name="Cuomo C.A."/>
            <person name="Farrer R.A."/>
            <person name="James T."/>
            <person name="Longcore J."/>
            <person name="Birren B."/>
        </authorList>
    </citation>
    <scope>NUCLEOTIDE SEQUENCE [LARGE SCALE GENOMIC DNA]</scope>
    <source>
        <strain evidence="7 8">JEL423</strain>
    </source>
</reference>
<dbReference type="AlphaFoldDB" id="A0A177WUX8"/>
<keyword evidence="3" id="KW-0862">Zinc</keyword>
<feature type="compositionally biased region" description="Polar residues" evidence="5">
    <location>
        <begin position="127"/>
        <end position="143"/>
    </location>
</feature>
<dbReference type="SUPFAM" id="SSF57903">
    <property type="entry name" value="FYVE/PHD zinc finger"/>
    <property type="match status" value="1"/>
</dbReference>
<dbReference type="VEuPathDB" id="FungiDB:BDEG_26833"/>
<dbReference type="PROSITE" id="PS50178">
    <property type="entry name" value="ZF_FYVE"/>
    <property type="match status" value="1"/>
</dbReference>
<dbReference type="GO" id="GO:0008270">
    <property type="term" value="F:zinc ion binding"/>
    <property type="evidence" value="ECO:0007669"/>
    <property type="project" value="UniProtKB-KW"/>
</dbReference>
<dbReference type="Gene3D" id="3.30.40.10">
    <property type="entry name" value="Zinc/RING finger domain, C3HC4 (zinc finger)"/>
    <property type="match status" value="1"/>
</dbReference>